<feature type="region of interest" description="Disordered" evidence="3">
    <location>
        <begin position="1"/>
        <end position="20"/>
    </location>
</feature>
<feature type="region of interest" description="Disordered" evidence="3">
    <location>
        <begin position="226"/>
        <end position="257"/>
    </location>
</feature>
<dbReference type="AlphaFoldDB" id="A0A9J6BQF9"/>
<dbReference type="Proteomes" id="UP001107558">
    <property type="component" value="Chromosome 3"/>
</dbReference>
<keyword evidence="4" id="KW-0812">Transmembrane</keyword>
<keyword evidence="6" id="KW-1185">Reference proteome</keyword>
<feature type="transmembrane region" description="Helical" evidence="4">
    <location>
        <begin position="145"/>
        <end position="163"/>
    </location>
</feature>
<dbReference type="InterPro" id="IPR011990">
    <property type="entry name" value="TPR-like_helical_dom_sf"/>
</dbReference>
<name>A0A9J6BQF9_POLVA</name>
<dbReference type="OrthoDB" id="2423701at2759"/>
<keyword evidence="2" id="KW-0802">TPR repeat</keyword>
<evidence type="ECO:0000256" key="1">
    <source>
        <dbReference type="ARBA" id="ARBA00022737"/>
    </source>
</evidence>
<keyword evidence="1" id="KW-0677">Repeat</keyword>
<keyword evidence="4" id="KW-0472">Membrane</keyword>
<dbReference type="PANTHER" id="PTHR22904">
    <property type="entry name" value="TPR REPEAT CONTAINING PROTEIN"/>
    <property type="match status" value="1"/>
</dbReference>
<feature type="compositionally biased region" description="Polar residues" evidence="3">
    <location>
        <begin position="1"/>
        <end position="11"/>
    </location>
</feature>
<dbReference type="GO" id="GO:0051879">
    <property type="term" value="F:Hsp90 protein binding"/>
    <property type="evidence" value="ECO:0007669"/>
    <property type="project" value="TreeGrafter"/>
</dbReference>
<sequence length="257" mass="29715">METTLENQNEQTPEELKEKGNECVKENNFKQAIKFYSEALRKSVTLGLDLHTISVLFSNRSFAYLKDKKYFYALSDAEKTIELSPDWLKGYFRKAEVLKECCLYDEAILSYGRSLKLEPTNGTILCNLKQTAALCNRENMFEKNVPFVGAGCGLIFAVIIVILDQIAVTKKSMQNPIFMVALIMILSFLGFLIAKLVRYFIKLQRKGLIQEPTQLSDEFLVFEQQSTERNDEEEEIPKRRNRYNKSQARLRFKKGKS</sequence>
<dbReference type="InterPro" id="IPR019734">
    <property type="entry name" value="TPR_rpt"/>
</dbReference>
<feature type="transmembrane region" description="Helical" evidence="4">
    <location>
        <begin position="175"/>
        <end position="197"/>
    </location>
</feature>
<dbReference type="SUPFAM" id="SSF48452">
    <property type="entry name" value="TPR-like"/>
    <property type="match status" value="1"/>
</dbReference>
<feature type="compositionally biased region" description="Basic residues" evidence="3">
    <location>
        <begin position="239"/>
        <end position="257"/>
    </location>
</feature>
<comment type="caution">
    <text evidence="5">The sequence shown here is derived from an EMBL/GenBank/DDBJ whole genome shotgun (WGS) entry which is preliminary data.</text>
</comment>
<reference evidence="5" key="1">
    <citation type="submission" date="2021-03" db="EMBL/GenBank/DDBJ databases">
        <title>Chromosome level genome of the anhydrobiotic midge Polypedilum vanderplanki.</title>
        <authorList>
            <person name="Yoshida Y."/>
            <person name="Kikawada T."/>
            <person name="Gusev O."/>
        </authorList>
    </citation>
    <scope>NUCLEOTIDE SEQUENCE</scope>
    <source>
        <strain evidence="5">NIAS01</strain>
        <tissue evidence="5">Whole body or cell culture</tissue>
    </source>
</reference>
<accession>A0A9J6BQF9</accession>
<organism evidence="5 6">
    <name type="scientific">Polypedilum vanderplanki</name>
    <name type="common">Sleeping chironomid midge</name>
    <dbReference type="NCBI Taxonomy" id="319348"/>
    <lineage>
        <taxon>Eukaryota</taxon>
        <taxon>Metazoa</taxon>
        <taxon>Ecdysozoa</taxon>
        <taxon>Arthropoda</taxon>
        <taxon>Hexapoda</taxon>
        <taxon>Insecta</taxon>
        <taxon>Pterygota</taxon>
        <taxon>Neoptera</taxon>
        <taxon>Endopterygota</taxon>
        <taxon>Diptera</taxon>
        <taxon>Nematocera</taxon>
        <taxon>Chironomoidea</taxon>
        <taxon>Chironomidae</taxon>
        <taxon>Chironominae</taxon>
        <taxon>Polypedilum</taxon>
        <taxon>Polypedilum</taxon>
    </lineage>
</organism>
<proteinExistence type="predicted"/>
<gene>
    <name evidence="5" type="ORF">PVAND_001822</name>
</gene>
<dbReference type="Gene3D" id="1.25.40.10">
    <property type="entry name" value="Tetratricopeptide repeat domain"/>
    <property type="match status" value="1"/>
</dbReference>
<dbReference type="SMART" id="SM00028">
    <property type="entry name" value="TPR"/>
    <property type="match status" value="3"/>
</dbReference>
<evidence type="ECO:0000256" key="3">
    <source>
        <dbReference type="SAM" id="MobiDB-lite"/>
    </source>
</evidence>
<keyword evidence="4" id="KW-1133">Transmembrane helix</keyword>
<evidence type="ECO:0000313" key="5">
    <source>
        <dbReference type="EMBL" id="KAG5671630.1"/>
    </source>
</evidence>
<dbReference type="PANTHER" id="PTHR22904:SF532">
    <property type="entry name" value="HEAT SHOCK PROTEIN STI1-LIKE PROTEIN"/>
    <property type="match status" value="1"/>
</dbReference>
<evidence type="ECO:0000256" key="4">
    <source>
        <dbReference type="SAM" id="Phobius"/>
    </source>
</evidence>
<evidence type="ECO:0000313" key="6">
    <source>
        <dbReference type="Proteomes" id="UP001107558"/>
    </source>
</evidence>
<evidence type="ECO:0000256" key="2">
    <source>
        <dbReference type="ARBA" id="ARBA00022803"/>
    </source>
</evidence>
<dbReference type="EMBL" id="JADBJN010000003">
    <property type="protein sequence ID" value="KAG5671630.1"/>
    <property type="molecule type" value="Genomic_DNA"/>
</dbReference>
<protein>
    <submittedName>
        <fullName evidence="5">Uncharacterized protein</fullName>
    </submittedName>
</protein>